<evidence type="ECO:0000313" key="1">
    <source>
        <dbReference type="EMBL" id="KAF8794441.1"/>
    </source>
</evidence>
<gene>
    <name evidence="1" type="ORF">HNY73_002422</name>
</gene>
<name>A0A8T0FTM1_ARGBR</name>
<evidence type="ECO:0000313" key="2">
    <source>
        <dbReference type="Proteomes" id="UP000807504"/>
    </source>
</evidence>
<keyword evidence="2" id="KW-1185">Reference proteome</keyword>
<sequence>MNSIGSDYLPISLNIKDCKYSLPSNSYYWNFKKTNWNNFKQLTGTLLGSHLISDNLEQEWQFIKSTINHSARLYITRGNIKRFKSFPRLNDASVTPLFAKRDLLLQAISASNNITDKVKLNKLNAEIKQLYIIQKRESRNKRCGSIDARAPDSKLWCLARSFSKDQPQVESCNIVLDSDSQIPQDNKTAANILGKFYKSISHFSFARDDK</sequence>
<protein>
    <submittedName>
        <fullName evidence="1">Uncharacterized protein</fullName>
    </submittedName>
</protein>
<dbReference type="AlphaFoldDB" id="A0A8T0FTM1"/>
<dbReference type="EMBL" id="JABXBU010000002">
    <property type="protein sequence ID" value="KAF8794441.1"/>
    <property type="molecule type" value="Genomic_DNA"/>
</dbReference>
<comment type="caution">
    <text evidence="1">The sequence shown here is derived from an EMBL/GenBank/DDBJ whole genome shotgun (WGS) entry which is preliminary data.</text>
</comment>
<organism evidence="1 2">
    <name type="scientific">Argiope bruennichi</name>
    <name type="common">Wasp spider</name>
    <name type="synonym">Aranea bruennichi</name>
    <dbReference type="NCBI Taxonomy" id="94029"/>
    <lineage>
        <taxon>Eukaryota</taxon>
        <taxon>Metazoa</taxon>
        <taxon>Ecdysozoa</taxon>
        <taxon>Arthropoda</taxon>
        <taxon>Chelicerata</taxon>
        <taxon>Arachnida</taxon>
        <taxon>Araneae</taxon>
        <taxon>Araneomorphae</taxon>
        <taxon>Entelegynae</taxon>
        <taxon>Araneoidea</taxon>
        <taxon>Araneidae</taxon>
        <taxon>Argiope</taxon>
    </lineage>
</organism>
<dbReference type="Proteomes" id="UP000807504">
    <property type="component" value="Unassembled WGS sequence"/>
</dbReference>
<reference evidence="1" key="1">
    <citation type="journal article" date="2020" name="bioRxiv">
        <title>Chromosome-level reference genome of the European wasp spider Argiope bruennichi: a resource for studies on range expansion and evolutionary adaptation.</title>
        <authorList>
            <person name="Sheffer M.M."/>
            <person name="Hoppe A."/>
            <person name="Krehenwinkel H."/>
            <person name="Uhl G."/>
            <person name="Kuss A.W."/>
            <person name="Jensen L."/>
            <person name="Jensen C."/>
            <person name="Gillespie R.G."/>
            <person name="Hoff K.J."/>
            <person name="Prost S."/>
        </authorList>
    </citation>
    <scope>NUCLEOTIDE SEQUENCE</scope>
</reference>
<proteinExistence type="predicted"/>
<reference evidence="1" key="2">
    <citation type="submission" date="2020-06" db="EMBL/GenBank/DDBJ databases">
        <authorList>
            <person name="Sheffer M."/>
        </authorList>
    </citation>
    <scope>NUCLEOTIDE SEQUENCE</scope>
</reference>
<accession>A0A8T0FTM1</accession>